<evidence type="ECO:0000256" key="3">
    <source>
        <dbReference type="ARBA" id="ARBA00022679"/>
    </source>
</evidence>
<sequence>MDSMQINDMQMIVDKNIFKESDEIKIIDQLEPCEIFPRNYTIELPSLCQDSFGQALTNSLFNLTNPQPLVLYIYDARSVNTDVFNALVLHSESINICLAEQFSVWKWDRTEENYHELLTTVLVHAGEEVAAVIDSSPNEVYPLLICLIFDRGQIKVEGVIQNMFSENEALAVLIQARDVFNARFELPDTSGLNLRSISTENWSIPASTLTEVPKESAEFRRVAADFNGGASSIVRIDRIENTIWLVQYLNQKDIIDARLGHADTEKLLFHGCPYGAAEQILQEAFDHNRIGRNGTYYGHGFYFSSRRLESDRFAVANQTTGEKRILMCRVLVGRSCRGDSSMRTCPVNYDSTSNGSNIHVVYSNRHVLPEYLITYK</sequence>
<dbReference type="EMBL" id="CAJOBF010004510">
    <property type="protein sequence ID" value="CAF4141531.1"/>
    <property type="molecule type" value="Genomic_DNA"/>
</dbReference>
<evidence type="ECO:0000256" key="2">
    <source>
        <dbReference type="ARBA" id="ARBA00022676"/>
    </source>
</evidence>
<keyword evidence="2 6" id="KW-0328">Glycosyltransferase</keyword>
<dbReference type="InterPro" id="IPR052056">
    <property type="entry name" value="Mono-ARTD/PARP"/>
</dbReference>
<dbReference type="GO" id="GO:0003714">
    <property type="term" value="F:transcription corepressor activity"/>
    <property type="evidence" value="ECO:0007669"/>
    <property type="project" value="TreeGrafter"/>
</dbReference>
<evidence type="ECO:0000313" key="10">
    <source>
        <dbReference type="EMBL" id="CAF3943066.1"/>
    </source>
</evidence>
<dbReference type="Pfam" id="PF00644">
    <property type="entry name" value="PARP"/>
    <property type="match status" value="1"/>
</dbReference>
<dbReference type="InterPro" id="IPR049483">
    <property type="entry name" value="FAF1_2-like_UAS"/>
</dbReference>
<evidence type="ECO:0000313" key="11">
    <source>
        <dbReference type="EMBL" id="CAF4141531.1"/>
    </source>
</evidence>
<keyword evidence="4 6" id="KW-0520">NAD</keyword>
<dbReference type="EMBL" id="CAJNRF010000021">
    <property type="protein sequence ID" value="CAF1929542.1"/>
    <property type="molecule type" value="Genomic_DNA"/>
</dbReference>
<evidence type="ECO:0000256" key="5">
    <source>
        <dbReference type="ARBA" id="ARBA00023242"/>
    </source>
</evidence>
<dbReference type="GO" id="GO:0005737">
    <property type="term" value="C:cytoplasm"/>
    <property type="evidence" value="ECO:0007669"/>
    <property type="project" value="TreeGrafter"/>
</dbReference>
<dbReference type="Gene3D" id="3.90.228.10">
    <property type="match status" value="1"/>
</dbReference>
<comment type="subcellular location">
    <subcellularLocation>
        <location evidence="1">Nucleus</location>
    </subcellularLocation>
</comment>
<dbReference type="SMART" id="SM00594">
    <property type="entry name" value="UAS"/>
    <property type="match status" value="1"/>
</dbReference>
<name>A0A819K692_9BILA</name>
<dbReference type="AlphaFoldDB" id="A0A819K692"/>
<dbReference type="GO" id="GO:0005634">
    <property type="term" value="C:nucleus"/>
    <property type="evidence" value="ECO:0007669"/>
    <property type="project" value="UniProtKB-SubCell"/>
</dbReference>
<comment type="caution">
    <text evidence="10">The sequence shown here is derived from an EMBL/GenBank/DDBJ whole genome shotgun (WGS) entry which is preliminary data.</text>
</comment>
<keyword evidence="5" id="KW-0539">Nucleus</keyword>
<evidence type="ECO:0000259" key="7">
    <source>
        <dbReference type="PROSITE" id="PS51059"/>
    </source>
</evidence>
<dbReference type="InterPro" id="IPR012317">
    <property type="entry name" value="Poly(ADP-ribose)pol_cat_dom"/>
</dbReference>
<dbReference type="EMBL" id="CAJNRG010016827">
    <property type="protein sequence ID" value="CAF2210951.1"/>
    <property type="molecule type" value="Genomic_DNA"/>
</dbReference>
<accession>A0A819K692</accession>
<dbReference type="EC" id="2.4.2.-" evidence="6"/>
<keyword evidence="3 6" id="KW-0808">Transferase</keyword>
<organism evidence="10 12">
    <name type="scientific">Rotaria magnacalcarata</name>
    <dbReference type="NCBI Taxonomy" id="392030"/>
    <lineage>
        <taxon>Eukaryota</taxon>
        <taxon>Metazoa</taxon>
        <taxon>Spiralia</taxon>
        <taxon>Gnathifera</taxon>
        <taxon>Rotifera</taxon>
        <taxon>Eurotatoria</taxon>
        <taxon>Bdelloidea</taxon>
        <taxon>Philodinida</taxon>
        <taxon>Philodinidae</taxon>
        <taxon>Rotaria</taxon>
    </lineage>
</organism>
<dbReference type="PANTHER" id="PTHR14453">
    <property type="entry name" value="PARP/ZINC FINGER CCCH TYPE DOMAIN CONTAINING PROTEIN"/>
    <property type="match status" value="1"/>
</dbReference>
<dbReference type="Gene3D" id="3.40.30.10">
    <property type="entry name" value="Glutaredoxin"/>
    <property type="match status" value="1"/>
</dbReference>
<feature type="domain" description="PARP catalytic" evidence="7">
    <location>
        <begin position="196"/>
        <end position="376"/>
    </location>
</feature>
<reference evidence="10" key="1">
    <citation type="submission" date="2021-02" db="EMBL/GenBank/DDBJ databases">
        <authorList>
            <person name="Nowell W R."/>
        </authorList>
    </citation>
    <scope>NUCLEOTIDE SEQUENCE</scope>
</reference>
<dbReference type="PROSITE" id="PS51059">
    <property type="entry name" value="PARP_CATALYTIC"/>
    <property type="match status" value="1"/>
</dbReference>
<evidence type="ECO:0000313" key="9">
    <source>
        <dbReference type="EMBL" id="CAF2210951.1"/>
    </source>
</evidence>
<evidence type="ECO:0000313" key="12">
    <source>
        <dbReference type="Proteomes" id="UP000663866"/>
    </source>
</evidence>
<dbReference type="EMBL" id="CAJOBG010001597">
    <property type="protein sequence ID" value="CAF3943066.1"/>
    <property type="molecule type" value="Genomic_DNA"/>
</dbReference>
<dbReference type="GO" id="GO:0003950">
    <property type="term" value="F:NAD+ poly-ADP-ribosyltransferase activity"/>
    <property type="evidence" value="ECO:0007669"/>
    <property type="project" value="UniProtKB-UniRule"/>
</dbReference>
<dbReference type="Proteomes" id="UP000663856">
    <property type="component" value="Unassembled WGS sequence"/>
</dbReference>
<dbReference type="SUPFAM" id="SSF56399">
    <property type="entry name" value="ADP-ribosylation"/>
    <property type="match status" value="1"/>
</dbReference>
<dbReference type="Proteomes" id="UP000663842">
    <property type="component" value="Unassembled WGS sequence"/>
</dbReference>
<dbReference type="GO" id="GO:0010629">
    <property type="term" value="P:negative regulation of gene expression"/>
    <property type="evidence" value="ECO:0007669"/>
    <property type="project" value="TreeGrafter"/>
</dbReference>
<evidence type="ECO:0000256" key="4">
    <source>
        <dbReference type="ARBA" id="ARBA00023027"/>
    </source>
</evidence>
<gene>
    <name evidence="10" type="ORF">OVN521_LOCUS11793</name>
    <name evidence="11" type="ORF">UXM345_LOCUS24591</name>
    <name evidence="8" type="ORF">WKI299_LOCUS342</name>
    <name evidence="9" type="ORF">XDN619_LOCUS33292</name>
</gene>
<evidence type="ECO:0000256" key="1">
    <source>
        <dbReference type="ARBA" id="ARBA00004123"/>
    </source>
</evidence>
<proteinExistence type="predicted"/>
<dbReference type="Proteomes" id="UP000663866">
    <property type="component" value="Unassembled WGS sequence"/>
</dbReference>
<evidence type="ECO:0000256" key="6">
    <source>
        <dbReference type="RuleBase" id="RU362114"/>
    </source>
</evidence>
<dbReference type="Pfam" id="PF21021">
    <property type="entry name" value="FAF1"/>
    <property type="match status" value="1"/>
</dbReference>
<evidence type="ECO:0000313" key="8">
    <source>
        <dbReference type="EMBL" id="CAF1929542.1"/>
    </source>
</evidence>
<dbReference type="InterPro" id="IPR006577">
    <property type="entry name" value="UAS"/>
</dbReference>
<dbReference type="Proteomes" id="UP000663887">
    <property type="component" value="Unassembled WGS sequence"/>
</dbReference>
<keyword evidence="12" id="KW-1185">Reference proteome</keyword>
<dbReference type="PANTHER" id="PTHR14453:SF67">
    <property type="entry name" value="POLY [ADP-RIBOSE] POLYMERASE"/>
    <property type="match status" value="1"/>
</dbReference>
<protein>
    <recommendedName>
        <fullName evidence="6">Poly [ADP-ribose] polymerase</fullName>
        <shortName evidence="6">PARP</shortName>
        <ecNumber evidence="6">2.4.2.-</ecNumber>
    </recommendedName>
</protein>